<sequence>MAFQIILAFYIVNYLMTAATLFYQNQTYPTLTVINSFKAFKVITTEEKKHIVIYLEKLEDLNNLIGKTYNIDGKTLD</sequence>
<comment type="caution">
    <text evidence="1">The sequence shown here is derived from an EMBL/GenBank/DDBJ whole genome shotgun (WGS) entry which is preliminary data.</text>
</comment>
<reference evidence="1 2" key="1">
    <citation type="submission" date="2017-10" db="EMBL/GenBank/DDBJ databases">
        <title>Extensive intraspecific genome diversity in a model arbuscular mycorrhizal fungus.</title>
        <authorList>
            <person name="Chen E.C.H."/>
            <person name="Morin E."/>
            <person name="Baudet D."/>
            <person name="Noel J."/>
            <person name="Ndikumana S."/>
            <person name="Charron P."/>
            <person name="St-Onge C."/>
            <person name="Giorgi J."/>
            <person name="Grigoriev I.V."/>
            <person name="Roux C."/>
            <person name="Martin F.M."/>
            <person name="Corradi N."/>
        </authorList>
    </citation>
    <scope>NUCLEOTIDE SEQUENCE [LARGE SCALE GENOMIC DNA]</scope>
    <source>
        <strain evidence="1 2">A1</strain>
    </source>
</reference>
<protein>
    <submittedName>
        <fullName evidence="1">Uncharacterized protein</fullName>
    </submittedName>
</protein>
<dbReference type="AlphaFoldDB" id="A0A2I1FPM5"/>
<reference evidence="1 2" key="2">
    <citation type="submission" date="2017-10" db="EMBL/GenBank/DDBJ databases">
        <title>Genome analyses suggest a sexual origin of heterokaryosis in a supposedly ancient asexual fungus.</title>
        <authorList>
            <person name="Corradi N."/>
            <person name="Sedzielewska K."/>
            <person name="Noel J."/>
            <person name="Charron P."/>
            <person name="Farinelli L."/>
            <person name="Marton T."/>
            <person name="Kruger M."/>
            <person name="Pelin A."/>
            <person name="Brachmann A."/>
            <person name="Corradi N."/>
        </authorList>
    </citation>
    <scope>NUCLEOTIDE SEQUENCE [LARGE SCALE GENOMIC DNA]</scope>
    <source>
        <strain evidence="1 2">A1</strain>
    </source>
</reference>
<proteinExistence type="predicted"/>
<dbReference type="EMBL" id="LLXH01007162">
    <property type="protein sequence ID" value="PKC51702.1"/>
    <property type="molecule type" value="Genomic_DNA"/>
</dbReference>
<dbReference type="VEuPathDB" id="FungiDB:RhiirA1_483176"/>
<accession>A0A2I1FPM5</accession>
<dbReference type="Proteomes" id="UP000232688">
    <property type="component" value="Unassembled WGS sequence"/>
</dbReference>
<gene>
    <name evidence="1" type="ORF">RhiirA1_483176</name>
</gene>
<evidence type="ECO:0000313" key="2">
    <source>
        <dbReference type="Proteomes" id="UP000232688"/>
    </source>
</evidence>
<evidence type="ECO:0000313" key="1">
    <source>
        <dbReference type="EMBL" id="PKC51702.1"/>
    </source>
</evidence>
<organism evidence="1 2">
    <name type="scientific">Rhizophagus irregularis</name>
    <dbReference type="NCBI Taxonomy" id="588596"/>
    <lineage>
        <taxon>Eukaryota</taxon>
        <taxon>Fungi</taxon>
        <taxon>Fungi incertae sedis</taxon>
        <taxon>Mucoromycota</taxon>
        <taxon>Glomeromycotina</taxon>
        <taxon>Glomeromycetes</taxon>
        <taxon>Glomerales</taxon>
        <taxon>Glomeraceae</taxon>
        <taxon>Rhizophagus</taxon>
    </lineage>
</organism>
<dbReference type="VEuPathDB" id="FungiDB:RhiirFUN_006173"/>
<dbReference type="OrthoDB" id="10351011at2759"/>
<name>A0A2I1FPM5_9GLOM</name>